<organism evidence="1 2">
    <name type="scientific">Flavobacterium franklandianum</name>
    <dbReference type="NCBI Taxonomy" id="2594430"/>
    <lineage>
        <taxon>Bacteria</taxon>
        <taxon>Pseudomonadati</taxon>
        <taxon>Bacteroidota</taxon>
        <taxon>Flavobacteriia</taxon>
        <taxon>Flavobacteriales</taxon>
        <taxon>Flavobacteriaceae</taxon>
        <taxon>Flavobacterium</taxon>
    </lineage>
</organism>
<evidence type="ECO:0000313" key="1">
    <source>
        <dbReference type="EMBL" id="TRX20785.1"/>
    </source>
</evidence>
<sequence length="69" mass="8295">MKHLLFILLFSTFVNAQKKPQEIKLEGKYRMEYEAQYTSENCVIKIKDKLYKKKLSNGPKRKDKIEEQN</sequence>
<dbReference type="AlphaFoldDB" id="A0A553CJV3"/>
<protein>
    <submittedName>
        <fullName evidence="1">Uncharacterized protein</fullName>
    </submittedName>
</protein>
<dbReference type="EMBL" id="VJZR01000008">
    <property type="protein sequence ID" value="TRX20785.1"/>
    <property type="molecule type" value="Genomic_DNA"/>
</dbReference>
<evidence type="ECO:0000313" key="2">
    <source>
        <dbReference type="Proteomes" id="UP000318585"/>
    </source>
</evidence>
<gene>
    <name evidence="1" type="ORF">FNW17_10440</name>
</gene>
<proteinExistence type="predicted"/>
<comment type="caution">
    <text evidence="1">The sequence shown here is derived from an EMBL/GenBank/DDBJ whole genome shotgun (WGS) entry which is preliminary data.</text>
</comment>
<dbReference type="RefSeq" id="WP_144071607.1">
    <property type="nucleotide sequence ID" value="NZ_VJZR01000008.1"/>
</dbReference>
<keyword evidence="2" id="KW-1185">Reference proteome</keyword>
<reference evidence="1 2" key="1">
    <citation type="submission" date="2019-07" db="EMBL/GenBank/DDBJ databases">
        <title>Novel species of Flavobacterium.</title>
        <authorList>
            <person name="Liu Q."/>
            <person name="Xin Y.-H."/>
        </authorList>
    </citation>
    <scope>NUCLEOTIDE SEQUENCE [LARGE SCALE GENOMIC DNA]</scope>
    <source>
        <strain evidence="1 2">LB3P56</strain>
    </source>
</reference>
<accession>A0A553CJV3</accession>
<name>A0A553CJV3_9FLAO</name>
<dbReference type="Proteomes" id="UP000318585">
    <property type="component" value="Unassembled WGS sequence"/>
</dbReference>